<feature type="domain" description="Thioesterase" evidence="8">
    <location>
        <begin position="52"/>
        <end position="118"/>
    </location>
</feature>
<keyword evidence="1" id="KW-0378">Hydrolase</keyword>
<evidence type="ECO:0000256" key="2">
    <source>
        <dbReference type="ARBA" id="ARBA00035880"/>
    </source>
</evidence>
<dbReference type="PANTHER" id="PTHR43240:SF20">
    <property type="entry name" value="MEDIUM_LONG-CHAIN ACYL-COA THIOESTERASE YIGI"/>
    <property type="match status" value="1"/>
</dbReference>
<proteinExistence type="inferred from homology"/>
<sequence length="148" mass="15908">MQARNPQFRERVIEIIERADFIQLLGMEFTDAGAGWCETRMPLANRHRQQDGFVHAGVQATMADHTAGCAAFTLIDAAHHVLTIEFKINLLRPALGEALICRGEVLRGGRRVIVAESAVSARAADGSETLCAKATVTLAVVNPAEAGS</sequence>
<evidence type="ECO:0000313" key="10">
    <source>
        <dbReference type="Proteomes" id="UP001205843"/>
    </source>
</evidence>
<protein>
    <recommendedName>
        <fullName evidence="6">Medium/long-chain acyl-CoA thioesterase YigI</fullName>
        <ecNumber evidence="5">3.1.2.20</ecNumber>
    </recommendedName>
</protein>
<reference evidence="9" key="1">
    <citation type="submission" date="2022-03" db="EMBL/GenBank/DDBJ databases">
        <title>Genomic Encyclopedia of Type Strains, Phase III (KMG-III): the genomes of soil and plant-associated and newly described type strains.</title>
        <authorList>
            <person name="Whitman W."/>
        </authorList>
    </citation>
    <scope>NUCLEOTIDE SEQUENCE</scope>
    <source>
        <strain evidence="9">ANL 6-2</strain>
    </source>
</reference>
<dbReference type="RefSeq" id="WP_253476924.1">
    <property type="nucleotide sequence ID" value="NZ_JALJXV010000004.1"/>
</dbReference>
<evidence type="ECO:0000259" key="8">
    <source>
        <dbReference type="Pfam" id="PF03061"/>
    </source>
</evidence>
<keyword evidence="10" id="KW-1185">Reference proteome</keyword>
<organism evidence="9 10">
    <name type="scientific">Natronocella acetinitrilica</name>
    <dbReference type="NCBI Taxonomy" id="414046"/>
    <lineage>
        <taxon>Bacteria</taxon>
        <taxon>Pseudomonadati</taxon>
        <taxon>Pseudomonadota</taxon>
        <taxon>Gammaproteobacteria</taxon>
        <taxon>Chromatiales</taxon>
        <taxon>Ectothiorhodospiraceae</taxon>
        <taxon>Natronocella</taxon>
    </lineage>
</organism>
<name>A0AAE3KBD9_9GAMM</name>
<dbReference type="Pfam" id="PF03061">
    <property type="entry name" value="4HBT"/>
    <property type="match status" value="1"/>
</dbReference>
<dbReference type="Gene3D" id="3.10.129.10">
    <property type="entry name" value="Hotdog Thioesterase"/>
    <property type="match status" value="1"/>
</dbReference>
<dbReference type="GO" id="GO:0047617">
    <property type="term" value="F:fatty acyl-CoA hydrolase activity"/>
    <property type="evidence" value="ECO:0007669"/>
    <property type="project" value="UniProtKB-EC"/>
</dbReference>
<dbReference type="SUPFAM" id="SSF54637">
    <property type="entry name" value="Thioesterase/thiol ester dehydrase-isomerase"/>
    <property type="match status" value="1"/>
</dbReference>
<evidence type="ECO:0000256" key="7">
    <source>
        <dbReference type="ARBA" id="ARBA00048062"/>
    </source>
</evidence>
<dbReference type="InterPro" id="IPR029069">
    <property type="entry name" value="HotDog_dom_sf"/>
</dbReference>
<dbReference type="InterPro" id="IPR003736">
    <property type="entry name" value="PAAI_dom"/>
</dbReference>
<comment type="similarity">
    <text evidence="4">Belongs to the YigI thioesterase family.</text>
</comment>
<comment type="catalytic activity">
    <reaction evidence="2">
        <text>a fatty acyl-CoA + H2O = a fatty acid + CoA + H(+)</text>
        <dbReference type="Rhea" id="RHEA:16781"/>
        <dbReference type="ChEBI" id="CHEBI:15377"/>
        <dbReference type="ChEBI" id="CHEBI:15378"/>
        <dbReference type="ChEBI" id="CHEBI:28868"/>
        <dbReference type="ChEBI" id="CHEBI:57287"/>
        <dbReference type="ChEBI" id="CHEBI:77636"/>
        <dbReference type="EC" id="3.1.2.20"/>
    </reaction>
</comment>
<evidence type="ECO:0000256" key="3">
    <source>
        <dbReference type="ARBA" id="ARBA00036002"/>
    </source>
</evidence>
<dbReference type="NCBIfam" id="TIGR00369">
    <property type="entry name" value="unchar_dom_1"/>
    <property type="match status" value="1"/>
</dbReference>
<dbReference type="EMBL" id="JALJXV010000004">
    <property type="protein sequence ID" value="MCP1674689.1"/>
    <property type="molecule type" value="Genomic_DNA"/>
</dbReference>
<dbReference type="PANTHER" id="PTHR43240">
    <property type="entry name" value="1,4-DIHYDROXY-2-NAPHTHOYL-COA THIOESTERASE 1"/>
    <property type="match status" value="1"/>
</dbReference>
<evidence type="ECO:0000256" key="5">
    <source>
        <dbReference type="ARBA" id="ARBA00038894"/>
    </source>
</evidence>
<dbReference type="AlphaFoldDB" id="A0AAE3KBD9"/>
<evidence type="ECO:0000256" key="1">
    <source>
        <dbReference type="ARBA" id="ARBA00022801"/>
    </source>
</evidence>
<comment type="catalytic activity">
    <reaction evidence="3">
        <text>a long-chain fatty acyl-CoA + H2O = a long-chain fatty acid + CoA + H(+)</text>
        <dbReference type="Rhea" id="RHEA:67680"/>
        <dbReference type="ChEBI" id="CHEBI:15377"/>
        <dbReference type="ChEBI" id="CHEBI:15378"/>
        <dbReference type="ChEBI" id="CHEBI:57287"/>
        <dbReference type="ChEBI" id="CHEBI:57560"/>
        <dbReference type="ChEBI" id="CHEBI:83139"/>
    </reaction>
</comment>
<gene>
    <name evidence="9" type="ORF">J2T57_001827</name>
</gene>
<dbReference type="InterPro" id="IPR006683">
    <property type="entry name" value="Thioestr_dom"/>
</dbReference>
<accession>A0AAE3KBD9</accession>
<comment type="catalytic activity">
    <reaction evidence="7">
        <text>a medium-chain fatty acyl-CoA + H2O = a medium-chain fatty acid + CoA + H(+)</text>
        <dbReference type="Rhea" id="RHEA:68184"/>
        <dbReference type="ChEBI" id="CHEBI:15377"/>
        <dbReference type="ChEBI" id="CHEBI:15378"/>
        <dbReference type="ChEBI" id="CHEBI:57287"/>
        <dbReference type="ChEBI" id="CHEBI:59558"/>
        <dbReference type="ChEBI" id="CHEBI:90546"/>
    </reaction>
</comment>
<evidence type="ECO:0000256" key="4">
    <source>
        <dbReference type="ARBA" id="ARBA00038381"/>
    </source>
</evidence>
<evidence type="ECO:0000256" key="6">
    <source>
        <dbReference type="ARBA" id="ARBA00040062"/>
    </source>
</evidence>
<evidence type="ECO:0000313" key="9">
    <source>
        <dbReference type="EMBL" id="MCP1674689.1"/>
    </source>
</evidence>
<dbReference type="Proteomes" id="UP001205843">
    <property type="component" value="Unassembled WGS sequence"/>
</dbReference>
<dbReference type="CDD" id="cd03443">
    <property type="entry name" value="PaaI_thioesterase"/>
    <property type="match status" value="1"/>
</dbReference>
<dbReference type="EC" id="3.1.2.20" evidence="5"/>
<comment type="caution">
    <text evidence="9">The sequence shown here is derived from an EMBL/GenBank/DDBJ whole genome shotgun (WGS) entry which is preliminary data.</text>
</comment>